<accession>A0A512NSW4</accession>
<proteinExistence type="predicted"/>
<evidence type="ECO:0000256" key="1">
    <source>
        <dbReference type="SAM" id="Phobius"/>
    </source>
</evidence>
<organism evidence="2 3">
    <name type="scientific">Reyranella soli</name>
    <dbReference type="NCBI Taxonomy" id="1230389"/>
    <lineage>
        <taxon>Bacteria</taxon>
        <taxon>Pseudomonadati</taxon>
        <taxon>Pseudomonadota</taxon>
        <taxon>Alphaproteobacteria</taxon>
        <taxon>Hyphomicrobiales</taxon>
        <taxon>Reyranellaceae</taxon>
        <taxon>Reyranella</taxon>
    </lineage>
</organism>
<keyword evidence="1" id="KW-1133">Transmembrane helix</keyword>
<keyword evidence="3" id="KW-1185">Reference proteome</keyword>
<dbReference type="Pfam" id="PF06993">
    <property type="entry name" value="DUF1304"/>
    <property type="match status" value="1"/>
</dbReference>
<dbReference type="RefSeq" id="WP_147157310.1">
    <property type="nucleotide sequence ID" value="NZ_BKAJ01000294.1"/>
</dbReference>
<feature type="transmembrane region" description="Helical" evidence="1">
    <location>
        <begin position="75"/>
        <end position="92"/>
    </location>
</feature>
<evidence type="ECO:0000313" key="2">
    <source>
        <dbReference type="EMBL" id="GEP62041.1"/>
    </source>
</evidence>
<comment type="caution">
    <text evidence="2">The sequence shown here is derived from an EMBL/GenBank/DDBJ whole genome shotgun (WGS) entry which is preliminary data.</text>
</comment>
<protein>
    <submittedName>
        <fullName evidence="2">Membrane protein</fullName>
    </submittedName>
</protein>
<evidence type="ECO:0000313" key="3">
    <source>
        <dbReference type="Proteomes" id="UP000321058"/>
    </source>
</evidence>
<keyword evidence="1" id="KW-0472">Membrane</keyword>
<reference evidence="2 3" key="1">
    <citation type="submission" date="2019-07" db="EMBL/GenBank/DDBJ databases">
        <title>Whole genome shotgun sequence of Reyranella soli NBRC 108950.</title>
        <authorList>
            <person name="Hosoyama A."/>
            <person name="Uohara A."/>
            <person name="Ohji S."/>
            <person name="Ichikawa N."/>
        </authorList>
    </citation>
    <scope>NUCLEOTIDE SEQUENCE [LARGE SCALE GENOMIC DNA]</scope>
    <source>
        <strain evidence="2 3">NBRC 108950</strain>
    </source>
</reference>
<dbReference type="EMBL" id="BKAJ01000294">
    <property type="protein sequence ID" value="GEP62041.1"/>
    <property type="molecule type" value="Genomic_DNA"/>
</dbReference>
<feature type="transmembrane region" description="Helical" evidence="1">
    <location>
        <begin position="43"/>
        <end position="68"/>
    </location>
</feature>
<keyword evidence="1" id="KW-0812">Transmembrane</keyword>
<dbReference type="Proteomes" id="UP000321058">
    <property type="component" value="Unassembled WGS sequence"/>
</dbReference>
<sequence>MRIIALLLVVIVALSHVGFLVLEMFFWNHPVGYEVFKTTPEFAAQSAVLAANQGLRNGFLAAGLLWGLISGRRDVKVFFLCCVIVAGVYGGLTAKMSILYVQAAPALAALLAVLATPTPRVRHRL</sequence>
<dbReference type="AlphaFoldDB" id="A0A512NSW4"/>
<gene>
    <name evidence="2" type="ORF">RSO01_92070</name>
</gene>
<dbReference type="InterPro" id="IPR009732">
    <property type="entry name" value="DUF1304"/>
</dbReference>
<dbReference type="PANTHER" id="PTHR38446">
    <property type="entry name" value="BLL0914 PROTEIN"/>
    <property type="match status" value="1"/>
</dbReference>
<feature type="transmembrane region" description="Helical" evidence="1">
    <location>
        <begin position="98"/>
        <end position="116"/>
    </location>
</feature>
<name>A0A512NSW4_9HYPH</name>
<dbReference type="PANTHER" id="PTHR38446:SF1">
    <property type="entry name" value="BLL0914 PROTEIN"/>
    <property type="match status" value="1"/>
</dbReference>
<dbReference type="OrthoDB" id="9803832at2"/>